<dbReference type="SUPFAM" id="SSF50090">
    <property type="entry name" value="Electron transport accessory proteins"/>
    <property type="match status" value="1"/>
</dbReference>
<reference evidence="9" key="1">
    <citation type="submission" date="2020-05" db="EMBL/GenBank/DDBJ databases">
        <title>Nod-independent and nitrogen-fixing Bradyrhizobium aeschynomene sp. nov. isolated from nodules of Aeschynomene indica.</title>
        <authorList>
            <person name="Zhang Z."/>
        </authorList>
    </citation>
    <scope>NUCLEOTIDE SEQUENCE</scope>
    <source>
        <strain evidence="9">83012</strain>
    </source>
</reference>
<feature type="region of interest" description="Disordered" evidence="6">
    <location>
        <begin position="1"/>
        <end position="24"/>
    </location>
</feature>
<dbReference type="InterPro" id="IPR024690">
    <property type="entry name" value="CN_hydtase_beta_dom_C"/>
</dbReference>
<accession>A0ABX2C7H3</accession>
<organism evidence="9 10">
    <name type="scientific">Bradyrhizobium aeschynomenes</name>
    <dbReference type="NCBI Taxonomy" id="2734909"/>
    <lineage>
        <taxon>Bacteria</taxon>
        <taxon>Pseudomonadati</taxon>
        <taxon>Pseudomonadota</taxon>
        <taxon>Alphaproteobacteria</taxon>
        <taxon>Hyphomicrobiales</taxon>
        <taxon>Nitrobacteraceae</taxon>
        <taxon>Bradyrhizobium</taxon>
    </lineage>
</organism>
<gene>
    <name evidence="9" type="primary">nthB</name>
    <name evidence="9" type="ORF">HL667_03050</name>
</gene>
<dbReference type="EC" id="4.2.1.84" evidence="5"/>
<comment type="caution">
    <text evidence="9">The sequence shown here is derived from an EMBL/GenBank/DDBJ whole genome shotgun (WGS) entry which is preliminary data.</text>
</comment>
<dbReference type="InterPro" id="IPR008990">
    <property type="entry name" value="Elect_transpt_acc-like_dom_sf"/>
</dbReference>
<dbReference type="Gene3D" id="2.30.30.50">
    <property type="match status" value="1"/>
</dbReference>
<feature type="domain" description="Nitrile hydratase beta subunit" evidence="7">
    <location>
        <begin position="121"/>
        <end position="217"/>
    </location>
</feature>
<evidence type="ECO:0000259" key="8">
    <source>
        <dbReference type="Pfam" id="PF21006"/>
    </source>
</evidence>
<comment type="similarity">
    <text evidence="2 5">Belongs to the nitrile hydratase subunit beta family.</text>
</comment>
<name>A0ABX2C7H3_9BRAD</name>
<keyword evidence="3 5" id="KW-0456">Lyase</keyword>
<evidence type="ECO:0000256" key="3">
    <source>
        <dbReference type="ARBA" id="ARBA00023239"/>
    </source>
</evidence>
<dbReference type="Gene3D" id="1.10.472.20">
    <property type="entry name" value="Nitrile hydratase, beta subunit"/>
    <property type="match status" value="1"/>
</dbReference>
<evidence type="ECO:0000259" key="7">
    <source>
        <dbReference type="Pfam" id="PF02211"/>
    </source>
</evidence>
<dbReference type="InterPro" id="IPR042262">
    <property type="entry name" value="CN_hydtase_beta_C"/>
</dbReference>
<feature type="domain" description="Nitrile hydratase beta subunit-like N-terminal" evidence="8">
    <location>
        <begin position="1"/>
        <end position="110"/>
    </location>
</feature>
<protein>
    <recommendedName>
        <fullName evidence="5">Nitrile hydratase subunit beta</fullName>
        <shortName evidence="5">NHase</shortName>
        <ecNumber evidence="5">4.2.1.84</ecNumber>
    </recommendedName>
</protein>
<proteinExistence type="inferred from homology"/>
<evidence type="ECO:0000256" key="4">
    <source>
        <dbReference type="ARBA" id="ARBA00044877"/>
    </source>
</evidence>
<comment type="catalytic activity">
    <reaction evidence="4 5">
        <text>an aliphatic primary amide = an aliphatic nitrile + H2O</text>
        <dbReference type="Rhea" id="RHEA:12673"/>
        <dbReference type="ChEBI" id="CHEBI:15377"/>
        <dbReference type="ChEBI" id="CHEBI:65285"/>
        <dbReference type="ChEBI" id="CHEBI:80291"/>
        <dbReference type="EC" id="4.2.1.84"/>
    </reaction>
</comment>
<dbReference type="EMBL" id="JABFDN010000001">
    <property type="protein sequence ID" value="NPU63968.1"/>
    <property type="molecule type" value="Genomic_DNA"/>
</dbReference>
<keyword evidence="10" id="KW-1185">Reference proteome</keyword>
<evidence type="ECO:0000313" key="10">
    <source>
        <dbReference type="Proteomes" id="UP000886476"/>
    </source>
</evidence>
<dbReference type="Pfam" id="PF21006">
    <property type="entry name" value="NHase_beta_N"/>
    <property type="match status" value="1"/>
</dbReference>
<dbReference type="InterPro" id="IPR003168">
    <property type="entry name" value="Nitrile_hydratase_bsu"/>
</dbReference>
<dbReference type="NCBIfam" id="TIGR03888">
    <property type="entry name" value="nitrile_beta"/>
    <property type="match status" value="1"/>
</dbReference>
<evidence type="ECO:0000256" key="1">
    <source>
        <dbReference type="ARBA" id="ARBA00004042"/>
    </source>
</evidence>
<evidence type="ECO:0000256" key="5">
    <source>
        <dbReference type="PIRNR" id="PIRNR001427"/>
    </source>
</evidence>
<evidence type="ECO:0000313" key="9">
    <source>
        <dbReference type="EMBL" id="NPU63968.1"/>
    </source>
</evidence>
<dbReference type="RefSeq" id="WP_172108856.1">
    <property type="nucleotide sequence ID" value="NZ_JABFDN010000001.1"/>
</dbReference>
<evidence type="ECO:0000256" key="6">
    <source>
        <dbReference type="SAM" id="MobiDB-lite"/>
    </source>
</evidence>
<dbReference type="Pfam" id="PF02211">
    <property type="entry name" value="NHase_beta_C"/>
    <property type="match status" value="1"/>
</dbReference>
<dbReference type="InterPro" id="IPR049054">
    <property type="entry name" value="CN_hydtase_beta-like_N"/>
</dbReference>
<dbReference type="PIRSF" id="PIRSF001427">
    <property type="entry name" value="NHase_beta"/>
    <property type="match status" value="1"/>
</dbReference>
<sequence>MDGAHDMGGASGFGPVRPEPNEPVFHAPWERRALAITLAMAMPGGWNIDMSRFARENRPADDYLGMSYYQIWLAGLARLMQERHLVEADELAAGKVLHPPKPIARILTADEVAATLRRGGPTERPATRPALFAVGDRVRAKDMHPPTHTRLPRYVRGHLGRIEAVRGTHVFPDSNAHGGGENPQWLYTVSFSGAELWADAPDPLLEVTVDAFEPYLERA</sequence>
<comment type="function">
    <text evidence="1 5">NHase catalyzes the hydration of various nitrile compounds to the corresponding amides.</text>
</comment>
<evidence type="ECO:0000256" key="2">
    <source>
        <dbReference type="ARBA" id="ARBA00009098"/>
    </source>
</evidence>
<dbReference type="Proteomes" id="UP000886476">
    <property type="component" value="Unassembled WGS sequence"/>
</dbReference>
<dbReference type="GO" id="GO:0018822">
    <property type="term" value="F:nitrile hydratase activity"/>
    <property type="evidence" value="ECO:0007669"/>
    <property type="project" value="UniProtKB-EC"/>
</dbReference>